<organism evidence="1 2">
    <name type="scientific">Portunus trituberculatus</name>
    <name type="common">Swimming crab</name>
    <name type="synonym">Neptunus trituberculatus</name>
    <dbReference type="NCBI Taxonomy" id="210409"/>
    <lineage>
        <taxon>Eukaryota</taxon>
        <taxon>Metazoa</taxon>
        <taxon>Ecdysozoa</taxon>
        <taxon>Arthropoda</taxon>
        <taxon>Crustacea</taxon>
        <taxon>Multicrustacea</taxon>
        <taxon>Malacostraca</taxon>
        <taxon>Eumalacostraca</taxon>
        <taxon>Eucarida</taxon>
        <taxon>Decapoda</taxon>
        <taxon>Pleocyemata</taxon>
        <taxon>Brachyura</taxon>
        <taxon>Eubrachyura</taxon>
        <taxon>Portunoidea</taxon>
        <taxon>Portunidae</taxon>
        <taxon>Portuninae</taxon>
        <taxon>Portunus</taxon>
    </lineage>
</organism>
<comment type="caution">
    <text evidence="1">The sequence shown here is derived from an EMBL/GenBank/DDBJ whole genome shotgun (WGS) entry which is preliminary data.</text>
</comment>
<dbReference type="Proteomes" id="UP000324222">
    <property type="component" value="Unassembled WGS sequence"/>
</dbReference>
<reference evidence="1 2" key="1">
    <citation type="submission" date="2019-05" db="EMBL/GenBank/DDBJ databases">
        <title>Another draft genome of Portunus trituberculatus and its Hox gene families provides insights of decapod evolution.</title>
        <authorList>
            <person name="Jeong J.-H."/>
            <person name="Song I."/>
            <person name="Kim S."/>
            <person name="Choi T."/>
            <person name="Kim D."/>
            <person name="Ryu S."/>
            <person name="Kim W."/>
        </authorList>
    </citation>
    <scope>NUCLEOTIDE SEQUENCE [LARGE SCALE GENOMIC DNA]</scope>
    <source>
        <tissue evidence="1">Muscle</tissue>
    </source>
</reference>
<name>A0A5B7GRW8_PORTR</name>
<sequence>MAWLPQLNASGLRLVVPLVPNTLRQLHLLQFCPLLLQRREVPFALKDSSVATLGAVGDLTRDAAEVPLQVGACLQRHWLEWENIRACKWVVKTFRYGYVLPFLRETSLSSAPVEFPVYREGLDRHLALEAAISEMLVELVVDPQAGFYSHVFLVPKTTKGWRLICDLLVLNLSAGQGSTSIPLEVFAGTSCIPSMVSARWAPADVGSAVVPKEVLASCFQPRLVAGGTKSKSGGTHSEPLSALGGTVLRWCKSHSISLCPVFVPGCRNVIVDVLSRECVRSGSLATECVLFSVGRSGSVRLSTICSDPLCSGIDLSTNPDLSSLFRSFVISCPPRSPRLPAWDLSLVTQSLLRSPHEPLRAALLREVSLRPCFFWCSLELIRLVDFTACQLRCVTSKVGHP</sequence>
<protein>
    <submittedName>
        <fullName evidence="1">Uncharacterized protein</fullName>
    </submittedName>
</protein>
<dbReference type="EMBL" id="VSRR010016497">
    <property type="protein sequence ID" value="MPC59364.1"/>
    <property type="molecule type" value="Genomic_DNA"/>
</dbReference>
<dbReference type="AlphaFoldDB" id="A0A5B7GRW8"/>
<evidence type="ECO:0000313" key="2">
    <source>
        <dbReference type="Proteomes" id="UP000324222"/>
    </source>
</evidence>
<proteinExistence type="predicted"/>
<keyword evidence="2" id="KW-1185">Reference proteome</keyword>
<evidence type="ECO:0000313" key="1">
    <source>
        <dbReference type="EMBL" id="MPC59364.1"/>
    </source>
</evidence>
<gene>
    <name evidence="1" type="ORF">E2C01_053382</name>
</gene>
<accession>A0A5B7GRW8</accession>